<dbReference type="EMBL" id="JAFITR010000152">
    <property type="protein sequence ID" value="MBN4067458.1"/>
    <property type="molecule type" value="Genomic_DNA"/>
</dbReference>
<feature type="compositionally biased region" description="Low complexity" evidence="1">
    <location>
        <begin position="79"/>
        <end position="113"/>
    </location>
</feature>
<protein>
    <submittedName>
        <fullName evidence="2">Uncharacterized protein</fullName>
    </submittedName>
</protein>
<evidence type="ECO:0000313" key="3">
    <source>
        <dbReference type="Proteomes" id="UP000722121"/>
    </source>
</evidence>
<feature type="region of interest" description="Disordered" evidence="1">
    <location>
        <begin position="56"/>
        <end position="211"/>
    </location>
</feature>
<feature type="compositionally biased region" description="Polar residues" evidence="1">
    <location>
        <begin position="167"/>
        <end position="196"/>
    </location>
</feature>
<keyword evidence="3" id="KW-1185">Reference proteome</keyword>
<dbReference type="Proteomes" id="UP000722121">
    <property type="component" value="Unassembled WGS sequence"/>
</dbReference>
<proteinExistence type="predicted"/>
<feature type="compositionally biased region" description="Low complexity" evidence="1">
    <location>
        <begin position="142"/>
        <end position="156"/>
    </location>
</feature>
<name>A0ABS3ARU9_9BACT</name>
<reference evidence="2 3" key="1">
    <citation type="submission" date="2021-02" db="EMBL/GenBank/DDBJ databases">
        <title>Activity-based single-cell genomes from oceanic crustal fluid captures similar information to metagenomic and metatranscriptomic surveys with orders of magnitude less sampling.</title>
        <authorList>
            <person name="D'Angelo T.S."/>
            <person name="Orcutt B.N."/>
        </authorList>
    </citation>
    <scope>NUCLEOTIDE SEQUENCE [LARGE SCALE GENOMIC DNA]</scope>
    <source>
        <strain evidence="2">AH-315-G07</strain>
    </source>
</reference>
<evidence type="ECO:0000313" key="2">
    <source>
        <dbReference type="EMBL" id="MBN4067458.1"/>
    </source>
</evidence>
<evidence type="ECO:0000256" key="1">
    <source>
        <dbReference type="SAM" id="MobiDB-lite"/>
    </source>
</evidence>
<gene>
    <name evidence="2" type="ORF">JYU14_05180</name>
</gene>
<accession>A0ABS3ARU9</accession>
<sequence>MHPTNGAQATSFFSKIAVTLLNGEIRATHGCCCFDDPKKRDELENLKQSIDKWMQTQPWLLPTPPDEKLTLPNENNFTPSANACSSSSSGDSDKSPVSVRTTPRTPSNPSPNRHYPLSGRPLNSHRLHNPLAGRPRESTTPSQEDSTNSSSSSLSPSRRDSDRDSSLANTPSHQNNNLTPARTDNNQTVATPSTAISPGRKRSVSFVDLPI</sequence>
<comment type="caution">
    <text evidence="2">The sequence shown here is derived from an EMBL/GenBank/DDBJ whole genome shotgun (WGS) entry which is preliminary data.</text>
</comment>
<organism evidence="2 3">
    <name type="scientific">Simkania negevensis</name>
    <dbReference type="NCBI Taxonomy" id="83561"/>
    <lineage>
        <taxon>Bacteria</taxon>
        <taxon>Pseudomonadati</taxon>
        <taxon>Chlamydiota</taxon>
        <taxon>Chlamydiia</taxon>
        <taxon>Parachlamydiales</taxon>
        <taxon>Simkaniaceae</taxon>
        <taxon>Simkania</taxon>
    </lineage>
</organism>